<name>A0A2B7XLL7_9EURO</name>
<keyword evidence="3" id="KW-1185">Reference proteome</keyword>
<reference evidence="2 3" key="1">
    <citation type="submission" date="2017-10" db="EMBL/GenBank/DDBJ databases">
        <title>Comparative genomics in systemic dimorphic fungi from Ajellomycetaceae.</title>
        <authorList>
            <person name="Munoz J.F."/>
            <person name="Mcewen J.G."/>
            <person name="Clay O.K."/>
            <person name="Cuomo C.A."/>
        </authorList>
    </citation>
    <scope>NUCLEOTIDE SEQUENCE [LARGE SCALE GENOMIC DNA]</scope>
    <source>
        <strain evidence="2 3">UAMH130</strain>
    </source>
</reference>
<gene>
    <name evidence="2" type="ORF">GX51_00526</name>
</gene>
<feature type="compositionally biased region" description="Low complexity" evidence="1">
    <location>
        <begin position="338"/>
        <end position="348"/>
    </location>
</feature>
<feature type="region of interest" description="Disordered" evidence="1">
    <location>
        <begin position="119"/>
        <end position="165"/>
    </location>
</feature>
<comment type="caution">
    <text evidence="2">The sequence shown here is derived from an EMBL/GenBank/DDBJ whole genome shotgun (WGS) entry which is preliminary data.</text>
</comment>
<dbReference type="EMBL" id="PDNC01000003">
    <property type="protein sequence ID" value="PGH09839.1"/>
    <property type="molecule type" value="Genomic_DNA"/>
</dbReference>
<evidence type="ECO:0000313" key="2">
    <source>
        <dbReference type="EMBL" id="PGH09839.1"/>
    </source>
</evidence>
<sequence>MALAQTMPSPVRQPFGVIDPSRMRSLQSAKNQQNGIITPSLKRRLDTSDLSDTENVDPSSFGTPSTKRTRNTLDEDVSKTAPATTATTTKFSFAAPAKPITTNPKRLQTPLSQVKRAAALPNSAPLRAPAGRSPKSKPARAFSRRSIGSYTRIDPPSFTKPNGSTRAPFSIADALHGTLGMLKTSVAPNAHNTTSQTRILQSTKITAPEDAHLTVNISSSINSSNNNNNNNIKRLPKAWDFEIYTDTEQDEMANLMEHSTCVLDISDDEEKPRHKDDRGKENIPPPVEFVGQRWMMGGEDRAASTVEGEREQEGTGRNVEMTDEPRSALGELDVSRFVSVAESESGPEGAEEGAKDGHDYENSNINAHLLSTIDPTTIPLPPPTAQEDHSQSQDEKPSERKAETADHTLITSTTSSPPPSQSPPQYQPPHPSTHTYHGHPYFTHYHHHEQQQNQHKPSHPTLASHNAISALISNSAPPLANSTGTTNTSTTSPSLFTPSNEIEIWETGSAADEAEAQAVL</sequence>
<feature type="compositionally biased region" description="Polar residues" evidence="1">
    <location>
        <begin position="56"/>
        <end position="66"/>
    </location>
</feature>
<feature type="compositionally biased region" description="Low complexity" evidence="1">
    <location>
        <begin position="481"/>
        <end position="496"/>
    </location>
</feature>
<feature type="region of interest" description="Disordered" evidence="1">
    <location>
        <begin position="297"/>
        <end position="440"/>
    </location>
</feature>
<feature type="compositionally biased region" description="Basic and acidic residues" evidence="1">
    <location>
        <begin position="386"/>
        <end position="406"/>
    </location>
</feature>
<organism evidence="2 3">
    <name type="scientific">Blastomyces parvus</name>
    <dbReference type="NCBI Taxonomy" id="2060905"/>
    <lineage>
        <taxon>Eukaryota</taxon>
        <taxon>Fungi</taxon>
        <taxon>Dikarya</taxon>
        <taxon>Ascomycota</taxon>
        <taxon>Pezizomycotina</taxon>
        <taxon>Eurotiomycetes</taxon>
        <taxon>Eurotiomycetidae</taxon>
        <taxon>Onygenales</taxon>
        <taxon>Ajellomycetaceae</taxon>
        <taxon>Blastomyces</taxon>
    </lineage>
</organism>
<feature type="compositionally biased region" description="Basic and acidic residues" evidence="1">
    <location>
        <begin position="298"/>
        <end position="314"/>
    </location>
</feature>
<proteinExistence type="predicted"/>
<dbReference type="AlphaFoldDB" id="A0A2B7XLL7"/>
<evidence type="ECO:0000313" key="3">
    <source>
        <dbReference type="Proteomes" id="UP000224080"/>
    </source>
</evidence>
<feature type="region of interest" description="Disordered" evidence="1">
    <location>
        <begin position="475"/>
        <end position="496"/>
    </location>
</feature>
<evidence type="ECO:0000256" key="1">
    <source>
        <dbReference type="SAM" id="MobiDB-lite"/>
    </source>
</evidence>
<feature type="region of interest" description="Disordered" evidence="1">
    <location>
        <begin position="1"/>
        <end position="83"/>
    </location>
</feature>
<feature type="compositionally biased region" description="Basic and acidic residues" evidence="1">
    <location>
        <begin position="352"/>
        <end position="361"/>
    </location>
</feature>
<dbReference type="Proteomes" id="UP000224080">
    <property type="component" value="Unassembled WGS sequence"/>
</dbReference>
<accession>A0A2B7XLL7</accession>
<feature type="compositionally biased region" description="Polar residues" evidence="1">
    <location>
        <begin position="24"/>
        <end position="37"/>
    </location>
</feature>
<dbReference type="STRING" id="2060905.A0A2B7XLL7"/>
<protein>
    <submittedName>
        <fullName evidence="2">Uncharacterized protein</fullName>
    </submittedName>
</protein>
<feature type="compositionally biased region" description="Pro residues" evidence="1">
    <location>
        <begin position="416"/>
        <end position="431"/>
    </location>
</feature>
<dbReference type="OrthoDB" id="425602at2759"/>